<feature type="compositionally biased region" description="Polar residues" evidence="1">
    <location>
        <begin position="219"/>
        <end position="232"/>
    </location>
</feature>
<dbReference type="EMBL" id="BQNB010009680">
    <property type="protein sequence ID" value="GJS66879.1"/>
    <property type="molecule type" value="Genomic_DNA"/>
</dbReference>
<feature type="region of interest" description="Disordered" evidence="1">
    <location>
        <begin position="202"/>
        <end position="307"/>
    </location>
</feature>
<feature type="region of interest" description="Disordered" evidence="1">
    <location>
        <begin position="641"/>
        <end position="713"/>
    </location>
</feature>
<feature type="compositionally biased region" description="Basic and acidic residues" evidence="1">
    <location>
        <begin position="202"/>
        <end position="211"/>
    </location>
</feature>
<dbReference type="InterPro" id="IPR040244">
    <property type="entry name" value="EDR4-like"/>
</dbReference>
<accession>A0ABQ4XNC8</accession>
<dbReference type="Proteomes" id="UP001151760">
    <property type="component" value="Unassembled WGS sequence"/>
</dbReference>
<name>A0ABQ4XNC8_9ASTR</name>
<dbReference type="InterPro" id="IPR055126">
    <property type="entry name" value="EDR4-like_N"/>
</dbReference>
<comment type="caution">
    <text evidence="4">The sequence shown here is derived from an EMBL/GenBank/DDBJ whole genome shotgun (WGS) entry which is preliminary data.</text>
</comment>
<feature type="compositionally biased region" description="Basic and acidic residues" evidence="1">
    <location>
        <begin position="170"/>
        <end position="189"/>
    </location>
</feature>
<dbReference type="PANTHER" id="PTHR31105:SF38">
    <property type="entry name" value="PROTEIN ENHANCED DISEASE RESISTANCE 4"/>
    <property type="match status" value="1"/>
</dbReference>
<reference evidence="4" key="1">
    <citation type="journal article" date="2022" name="Int. J. Mol. Sci.">
        <title>Draft Genome of Tanacetum Coccineum: Genomic Comparison of Closely Related Tanacetum-Family Plants.</title>
        <authorList>
            <person name="Yamashiro T."/>
            <person name="Shiraishi A."/>
            <person name="Nakayama K."/>
            <person name="Satake H."/>
        </authorList>
    </citation>
    <scope>NUCLEOTIDE SEQUENCE</scope>
</reference>
<dbReference type="PANTHER" id="PTHR31105">
    <property type="entry name" value="EXTRA-LARGE G-PROTEIN-LIKE"/>
    <property type="match status" value="1"/>
</dbReference>
<organism evidence="4 5">
    <name type="scientific">Tanacetum coccineum</name>
    <dbReference type="NCBI Taxonomy" id="301880"/>
    <lineage>
        <taxon>Eukaryota</taxon>
        <taxon>Viridiplantae</taxon>
        <taxon>Streptophyta</taxon>
        <taxon>Embryophyta</taxon>
        <taxon>Tracheophyta</taxon>
        <taxon>Spermatophyta</taxon>
        <taxon>Magnoliopsida</taxon>
        <taxon>eudicotyledons</taxon>
        <taxon>Gunneridae</taxon>
        <taxon>Pentapetalae</taxon>
        <taxon>asterids</taxon>
        <taxon>campanulids</taxon>
        <taxon>Asterales</taxon>
        <taxon>Asteraceae</taxon>
        <taxon>Asteroideae</taxon>
        <taxon>Anthemideae</taxon>
        <taxon>Anthemidinae</taxon>
        <taxon>Tanacetum</taxon>
    </lineage>
</organism>
<evidence type="ECO:0000259" key="3">
    <source>
        <dbReference type="Pfam" id="PF22910"/>
    </source>
</evidence>
<feature type="compositionally biased region" description="Basic and acidic residues" evidence="1">
    <location>
        <begin position="138"/>
        <end position="158"/>
    </location>
</feature>
<feature type="compositionally biased region" description="Polar residues" evidence="1">
    <location>
        <begin position="67"/>
        <end position="89"/>
    </location>
</feature>
<gene>
    <name evidence="4" type="ORF">Tco_0681443</name>
</gene>
<reference evidence="4" key="2">
    <citation type="submission" date="2022-01" db="EMBL/GenBank/DDBJ databases">
        <authorList>
            <person name="Yamashiro T."/>
            <person name="Shiraishi A."/>
            <person name="Satake H."/>
            <person name="Nakayama K."/>
        </authorList>
    </citation>
    <scope>NUCLEOTIDE SEQUENCE</scope>
</reference>
<feature type="compositionally biased region" description="Low complexity" evidence="1">
    <location>
        <begin position="693"/>
        <end position="708"/>
    </location>
</feature>
<dbReference type="Pfam" id="PF22910">
    <property type="entry name" value="EDR4-like_1st"/>
    <property type="match status" value="1"/>
</dbReference>
<feature type="compositionally biased region" description="Basic and acidic residues" evidence="1">
    <location>
        <begin position="288"/>
        <end position="307"/>
    </location>
</feature>
<evidence type="ECO:0000313" key="5">
    <source>
        <dbReference type="Proteomes" id="UP001151760"/>
    </source>
</evidence>
<evidence type="ECO:0000259" key="2">
    <source>
        <dbReference type="Pfam" id="PF11331"/>
    </source>
</evidence>
<proteinExistence type="predicted"/>
<keyword evidence="5" id="KW-1185">Reference proteome</keyword>
<dbReference type="Pfam" id="PF11331">
    <property type="entry name" value="Zn_ribbon_12"/>
    <property type="match status" value="1"/>
</dbReference>
<feature type="compositionally biased region" description="Basic and acidic residues" evidence="1">
    <location>
        <begin position="252"/>
        <end position="262"/>
    </location>
</feature>
<feature type="region of interest" description="Disordered" evidence="1">
    <location>
        <begin position="39"/>
        <end position="190"/>
    </location>
</feature>
<feature type="compositionally biased region" description="Basic and acidic residues" evidence="1">
    <location>
        <begin position="674"/>
        <end position="689"/>
    </location>
</feature>
<feature type="domain" description="Probable zinc-ribbon" evidence="2">
    <location>
        <begin position="579"/>
        <end position="623"/>
    </location>
</feature>
<dbReference type="InterPro" id="IPR021480">
    <property type="entry name" value="Zinc_ribbon_12"/>
</dbReference>
<feature type="compositionally biased region" description="Acidic residues" evidence="1">
    <location>
        <begin position="105"/>
        <end position="114"/>
    </location>
</feature>
<feature type="compositionally biased region" description="Polar residues" evidence="1">
    <location>
        <begin position="663"/>
        <end position="673"/>
    </location>
</feature>
<evidence type="ECO:0000313" key="4">
    <source>
        <dbReference type="EMBL" id="GJS66879.1"/>
    </source>
</evidence>
<protein>
    <submittedName>
        <fullName evidence="4">Protein enhanced disease resistance 4</fullName>
    </submittedName>
</protein>
<sequence>MTSTMNTKVRLVRCPKCRNVLPEPPDVLVYECGGCGAKLQAKKPRNSAADTTSQRPDDDNSGKQKMEQGSNDQEASSSSNQPPLVNSISKPDLKSDHNDLHCSTEDQDAAENEESSTIGSPSGRVSEYLFGKQKKMHQLSDNRNDPRSSTELSGHEDPESSPEAAAHNRIVQEQKQENDHYQEKVEKQENVIVNATSVEYEHAVGKQKMEELSDDPETDSSSNKKLLANSMNELDRNEDYNEDPESSPESTVHSRLDHHDQEFVSCRNGGEFEESSEELTSGSSSELNEIKRRSRESISKKKIIRDSESGSKSSFKNLIAEKLLDTRQKKVVDMDEDDILSDDESADLNHRRRRFDRVSSTETLANTQFGGTSNYYGYEGSTSSFDGNESQFTRRNRIGFKGDEHVDSGNVNRFKRRNRLPDARPVYGLKGFHANARHSSPMIPENPKLERIELLKMVRELQDQLDRTNISNSQQLPSYYNHALNNPGRYGHRMAFSGETTAVNRRHEGSSCYQCYPQDRHFSAQLPQQHAYCNGPHYGPNTYSRYSGHSSPQHPSESEFSAPVRNDMTKKKRFVRPIAGGSPWITCYRCSELLQLPQSFLVFKKRSHALRCGACLKVLNFTLTDGTHVSRYYPEETIAAPPSSEVEDYDKSTGSRAYPVSCSDRSFQKSCSTETDKKSSREFSEERRKATMSRDPSASTRPSSSKTSGRGNTTSEILLTLRPTHQGIASAAQVPHPGIRVICNMTKNKSPSD</sequence>
<evidence type="ECO:0000256" key="1">
    <source>
        <dbReference type="SAM" id="MobiDB-lite"/>
    </source>
</evidence>
<feature type="domain" description="Enhanced disease resistance 4-like N-terminal" evidence="3">
    <location>
        <begin position="8"/>
        <end position="41"/>
    </location>
</feature>
<feature type="compositionally biased region" description="Basic and acidic residues" evidence="1">
    <location>
        <begin position="91"/>
        <end position="104"/>
    </location>
</feature>
<feature type="compositionally biased region" description="Basic and acidic residues" evidence="1">
    <location>
        <begin position="55"/>
        <end position="66"/>
    </location>
</feature>